<comment type="caution">
    <text evidence="2">The sequence shown here is derived from an EMBL/GenBank/DDBJ whole genome shotgun (WGS) entry which is preliminary data.</text>
</comment>
<keyword evidence="2" id="KW-0378">Hydrolase</keyword>
<dbReference type="PANTHER" id="PTHR13696">
    <property type="entry name" value="P-LOOP CONTAINING NUCLEOSIDE TRIPHOSPHATE HYDROLASE"/>
    <property type="match status" value="1"/>
</dbReference>
<feature type="domain" description="AAA" evidence="1">
    <location>
        <begin position="1"/>
        <end position="167"/>
    </location>
</feature>
<name>A0AAE8KBA3_STRIT</name>
<proteinExistence type="predicted"/>
<gene>
    <name evidence="2" type="primary">soj</name>
    <name evidence="2" type="ORF">D8827_07020</name>
</gene>
<dbReference type="AlphaFoldDB" id="A0AAE8KBA3"/>
<evidence type="ECO:0000313" key="2">
    <source>
        <dbReference type="EMBL" id="RSJ22639.1"/>
    </source>
</evidence>
<dbReference type="PANTHER" id="PTHR13696:SF99">
    <property type="entry name" value="COBYRINIC ACID AC-DIAMIDE SYNTHASE"/>
    <property type="match status" value="1"/>
</dbReference>
<evidence type="ECO:0000313" key="3">
    <source>
        <dbReference type="Proteomes" id="UP000267137"/>
    </source>
</evidence>
<dbReference type="EMBL" id="RJOO01000004">
    <property type="protein sequence ID" value="RSJ22639.1"/>
    <property type="molecule type" value="Genomic_DNA"/>
</dbReference>
<dbReference type="InterPro" id="IPR050678">
    <property type="entry name" value="DNA_Partitioning_ATPase"/>
</dbReference>
<dbReference type="CDD" id="cd02042">
    <property type="entry name" value="ParAB_family"/>
    <property type="match status" value="1"/>
</dbReference>
<dbReference type="Proteomes" id="UP000267137">
    <property type="component" value="Unassembled WGS sequence"/>
</dbReference>
<dbReference type="GO" id="GO:0016787">
    <property type="term" value="F:hydrolase activity"/>
    <property type="evidence" value="ECO:0007669"/>
    <property type="project" value="UniProtKB-KW"/>
</dbReference>
<reference evidence="2 3" key="1">
    <citation type="submission" date="2018-11" db="EMBL/GenBank/DDBJ databases">
        <title>Species Designations Belie Phenotypic and Genotypic Heterogeneity in Oral Streptococci.</title>
        <authorList>
            <person name="Velsko I."/>
        </authorList>
    </citation>
    <scope>NUCLEOTIDE SEQUENCE [LARGE SCALE GENOMIC DNA]</scope>
    <source>
        <strain evidence="2 3">KLC02</strain>
    </source>
</reference>
<dbReference type="EC" id="3.6.-.-" evidence="2"/>
<dbReference type="CDD" id="cd01983">
    <property type="entry name" value="SIMIBI"/>
    <property type="match status" value="1"/>
</dbReference>
<evidence type="ECO:0000259" key="1">
    <source>
        <dbReference type="Pfam" id="PF13614"/>
    </source>
</evidence>
<sequence length="273" mass="31613">MKIITFAAIKGGVGKTTLAFNFSEWLARQGKKVLVIDLDHQCNLTQTYDIYDDTDTVANIFRSEGDVKLIPVKPNISLIPGYMQLDTVEKHLENKVNKDMLLYMWLEDHYDEKKLDQFDYIIIDCHPDFSTATRNAIAVSHSIISPIIPSEHGYNAKFNLEDRLENFRDEVINYQTRESYITAQLYFIPNMIKHNTNSSRSLLETLNNADDANTIFQPGTQEVVYIPQKELFNKSTMDKQSIFEMADDAAVLQRNRKFFEEMDQTFQIICDII</sequence>
<dbReference type="RefSeq" id="WP_125442566.1">
    <property type="nucleotide sequence ID" value="NZ_RJOO01000004.1"/>
</dbReference>
<protein>
    <submittedName>
        <fullName evidence="2">Sporulation initiation inhibitor protein Soj</fullName>
        <ecNumber evidence="2">3.6.-.-</ecNumber>
    </submittedName>
</protein>
<dbReference type="SUPFAM" id="SSF52540">
    <property type="entry name" value="P-loop containing nucleoside triphosphate hydrolases"/>
    <property type="match status" value="1"/>
</dbReference>
<dbReference type="InterPro" id="IPR025669">
    <property type="entry name" value="AAA_dom"/>
</dbReference>
<dbReference type="InterPro" id="IPR027417">
    <property type="entry name" value="P-loop_NTPase"/>
</dbReference>
<organism evidence="2 3">
    <name type="scientific">Streptococcus intermedius</name>
    <dbReference type="NCBI Taxonomy" id="1338"/>
    <lineage>
        <taxon>Bacteria</taxon>
        <taxon>Bacillati</taxon>
        <taxon>Bacillota</taxon>
        <taxon>Bacilli</taxon>
        <taxon>Lactobacillales</taxon>
        <taxon>Streptococcaceae</taxon>
        <taxon>Streptococcus</taxon>
        <taxon>Streptococcus anginosus group</taxon>
    </lineage>
</organism>
<accession>A0AAE8KBA3</accession>
<dbReference type="Pfam" id="PF13614">
    <property type="entry name" value="AAA_31"/>
    <property type="match status" value="1"/>
</dbReference>
<dbReference type="Gene3D" id="3.40.50.300">
    <property type="entry name" value="P-loop containing nucleotide triphosphate hydrolases"/>
    <property type="match status" value="1"/>
</dbReference>